<name>A0ABX8WLZ6_9GAMM</name>
<dbReference type="InterPro" id="IPR013216">
    <property type="entry name" value="Methyltransf_11"/>
</dbReference>
<dbReference type="SUPFAM" id="SSF53335">
    <property type="entry name" value="S-adenosyl-L-methionine-dependent methyltransferases"/>
    <property type="match status" value="1"/>
</dbReference>
<dbReference type="GO" id="GO:0008168">
    <property type="term" value="F:methyltransferase activity"/>
    <property type="evidence" value="ECO:0007669"/>
    <property type="project" value="UniProtKB-KW"/>
</dbReference>
<protein>
    <submittedName>
        <fullName evidence="2">Methyltransferase domain-containing protein</fullName>
    </submittedName>
</protein>
<dbReference type="InterPro" id="IPR029063">
    <property type="entry name" value="SAM-dependent_MTases_sf"/>
</dbReference>
<dbReference type="CDD" id="cd02440">
    <property type="entry name" value="AdoMet_MTases"/>
    <property type="match status" value="1"/>
</dbReference>
<keyword evidence="3" id="KW-1185">Reference proteome</keyword>
<dbReference type="Gene3D" id="3.40.50.150">
    <property type="entry name" value="Vaccinia Virus protein VP39"/>
    <property type="match status" value="1"/>
</dbReference>
<keyword evidence="2" id="KW-0489">Methyltransferase</keyword>
<feature type="domain" description="Methyltransferase type 11" evidence="1">
    <location>
        <begin position="45"/>
        <end position="133"/>
    </location>
</feature>
<reference evidence="2 3" key="1">
    <citation type="submission" date="2021-08" db="EMBL/GenBank/DDBJ databases">
        <title>Lysobacter sp. strain CJ11 Genome sequencing and assembly.</title>
        <authorList>
            <person name="Kim I."/>
        </authorList>
    </citation>
    <scope>NUCLEOTIDE SEQUENCE [LARGE SCALE GENOMIC DNA]</scope>
    <source>
        <strain evidence="2 3">CJ11</strain>
    </source>
</reference>
<evidence type="ECO:0000313" key="2">
    <source>
        <dbReference type="EMBL" id="QYR52662.1"/>
    </source>
</evidence>
<dbReference type="Pfam" id="PF08241">
    <property type="entry name" value="Methyltransf_11"/>
    <property type="match status" value="1"/>
</dbReference>
<evidence type="ECO:0000313" key="3">
    <source>
        <dbReference type="Proteomes" id="UP000824755"/>
    </source>
</evidence>
<dbReference type="Proteomes" id="UP000824755">
    <property type="component" value="Chromosome"/>
</dbReference>
<dbReference type="PANTHER" id="PTHR43861">
    <property type="entry name" value="TRANS-ACONITATE 2-METHYLTRANSFERASE-RELATED"/>
    <property type="match status" value="1"/>
</dbReference>
<gene>
    <name evidence="2" type="ORF">H8L67_08735</name>
</gene>
<sequence>MISTDDREFTGKYEQASALSQILIDRFHARVLQLLDLPTAGDLVLEVGCGAGYSTHYLRTALQADQSLFACDIGNTLLASARRRNPCVEYFQSSVYSMPIPDKSVDSVVMLEVLEHLENPRKALEELQRITRQRVVISTPREPIWRVLNVARGKYLKTLGNTPGHIQHWSSASLAHEAGRYFHVEAISRPTPWTILKLLPRR</sequence>
<evidence type="ECO:0000259" key="1">
    <source>
        <dbReference type="Pfam" id="PF08241"/>
    </source>
</evidence>
<keyword evidence="2" id="KW-0808">Transferase</keyword>
<dbReference type="EMBL" id="CP080544">
    <property type="protein sequence ID" value="QYR52662.1"/>
    <property type="molecule type" value="Genomic_DNA"/>
</dbReference>
<dbReference type="RefSeq" id="WP_220379447.1">
    <property type="nucleotide sequence ID" value="NZ_CP080544.1"/>
</dbReference>
<organism evidence="2 3">
    <name type="scientific">Lysobacter soyae</name>
    <dbReference type="NCBI Taxonomy" id="2764185"/>
    <lineage>
        <taxon>Bacteria</taxon>
        <taxon>Pseudomonadati</taxon>
        <taxon>Pseudomonadota</taxon>
        <taxon>Gammaproteobacteria</taxon>
        <taxon>Lysobacterales</taxon>
        <taxon>Lysobacteraceae</taxon>
        <taxon>Lysobacter</taxon>
    </lineage>
</organism>
<dbReference type="GO" id="GO:0032259">
    <property type="term" value="P:methylation"/>
    <property type="evidence" value="ECO:0007669"/>
    <property type="project" value="UniProtKB-KW"/>
</dbReference>
<accession>A0ABX8WLZ6</accession>
<proteinExistence type="predicted"/>